<evidence type="ECO:0000313" key="1">
    <source>
        <dbReference type="EMBL" id="KAJ5710140.1"/>
    </source>
</evidence>
<dbReference type="Proteomes" id="UP001215712">
    <property type="component" value="Unassembled WGS sequence"/>
</dbReference>
<sequence>MFAPQGREIASRYNVSQVDYKKIQVLCFDGIQSFLLPRDAGLAKSASLLDMVAMHGSTRDATNPRDRIYAFRNTSKDGQILDKEVFTDYDASVEEVYSRFARWCLVKNKDLMYLGFAGLTDPKVDPIIGDIPSWVADWTPLFRVDMPDALRWNDGAFRAGSNLEPTIHWEPSHPELLHIKGRVVDKVAEQTVARGDLVLDRC</sequence>
<comment type="caution">
    <text evidence="1">The sequence shown here is derived from an EMBL/GenBank/DDBJ whole genome shotgun (WGS) entry which is preliminary data.</text>
</comment>
<accession>A0AAD6HF59</accession>
<dbReference type="AlphaFoldDB" id="A0AAD6HF59"/>
<evidence type="ECO:0000313" key="2">
    <source>
        <dbReference type="Proteomes" id="UP001215712"/>
    </source>
</evidence>
<reference evidence="1" key="1">
    <citation type="journal article" date="2023" name="IMA Fungus">
        <title>Comparative genomic study of the Penicillium genus elucidates a diverse pangenome and 15 lateral gene transfer events.</title>
        <authorList>
            <person name="Petersen C."/>
            <person name="Sorensen T."/>
            <person name="Nielsen M.R."/>
            <person name="Sondergaard T.E."/>
            <person name="Sorensen J.L."/>
            <person name="Fitzpatrick D.A."/>
            <person name="Frisvad J.C."/>
            <person name="Nielsen K.L."/>
        </authorList>
    </citation>
    <scope>NUCLEOTIDE SEQUENCE</scope>
    <source>
        <strain evidence="1">IBT 17514</strain>
    </source>
</reference>
<dbReference type="PANTHER" id="PTHR24148:SF64">
    <property type="entry name" value="HETEROKARYON INCOMPATIBILITY DOMAIN-CONTAINING PROTEIN"/>
    <property type="match status" value="1"/>
</dbReference>
<reference evidence="1" key="2">
    <citation type="submission" date="2023-01" db="EMBL/GenBank/DDBJ databases">
        <authorList>
            <person name="Petersen C."/>
        </authorList>
    </citation>
    <scope>NUCLEOTIDE SEQUENCE</scope>
    <source>
        <strain evidence="1">IBT 17514</strain>
    </source>
</reference>
<proteinExistence type="predicted"/>
<name>A0AAD6HF59_9EURO</name>
<dbReference type="InterPro" id="IPR052895">
    <property type="entry name" value="HetReg/Transcr_Mod"/>
</dbReference>
<dbReference type="PANTHER" id="PTHR24148">
    <property type="entry name" value="ANKYRIN REPEAT DOMAIN-CONTAINING PROTEIN 39 HOMOLOG-RELATED"/>
    <property type="match status" value="1"/>
</dbReference>
<dbReference type="EMBL" id="JAQJAN010000017">
    <property type="protein sequence ID" value="KAJ5710140.1"/>
    <property type="molecule type" value="Genomic_DNA"/>
</dbReference>
<keyword evidence="2" id="KW-1185">Reference proteome</keyword>
<organism evidence="1 2">
    <name type="scientific">Penicillium malachiteum</name>
    <dbReference type="NCBI Taxonomy" id="1324776"/>
    <lineage>
        <taxon>Eukaryota</taxon>
        <taxon>Fungi</taxon>
        <taxon>Dikarya</taxon>
        <taxon>Ascomycota</taxon>
        <taxon>Pezizomycotina</taxon>
        <taxon>Eurotiomycetes</taxon>
        <taxon>Eurotiomycetidae</taxon>
        <taxon>Eurotiales</taxon>
        <taxon>Aspergillaceae</taxon>
        <taxon>Penicillium</taxon>
    </lineage>
</organism>
<gene>
    <name evidence="1" type="ORF">N7493_009732</name>
</gene>
<protein>
    <submittedName>
        <fullName evidence="1">Uncharacterized protein</fullName>
    </submittedName>
</protein>